<protein>
    <submittedName>
        <fullName evidence="1">NAD(P)H nitroreductase</fullName>
    </submittedName>
</protein>
<organism evidence="1 2">
    <name type="scientific">Nocardioides aquaticus</name>
    <dbReference type="NCBI Taxonomy" id="160826"/>
    <lineage>
        <taxon>Bacteria</taxon>
        <taxon>Bacillati</taxon>
        <taxon>Actinomycetota</taxon>
        <taxon>Actinomycetes</taxon>
        <taxon>Propionibacteriales</taxon>
        <taxon>Nocardioidaceae</taxon>
        <taxon>Nocardioides</taxon>
    </lineage>
</organism>
<evidence type="ECO:0000313" key="2">
    <source>
        <dbReference type="Proteomes" id="UP000679307"/>
    </source>
</evidence>
<gene>
    <name evidence="1" type="ORF">ENKNEFLB_02149</name>
</gene>
<name>A0ABX8EHL7_9ACTN</name>
<proteinExistence type="predicted"/>
<dbReference type="PANTHER" id="PTHR23026:SF123">
    <property type="entry name" value="NAD(P)H NITROREDUCTASE RV3131-RELATED"/>
    <property type="match status" value="1"/>
</dbReference>
<keyword evidence="2" id="KW-1185">Reference proteome</keyword>
<dbReference type="PANTHER" id="PTHR23026">
    <property type="entry name" value="NADPH NITROREDUCTASE"/>
    <property type="match status" value="1"/>
</dbReference>
<dbReference type="InterPro" id="IPR050627">
    <property type="entry name" value="Nitroreductase/BluB"/>
</dbReference>
<accession>A0ABX8EHL7</accession>
<dbReference type="Proteomes" id="UP000679307">
    <property type="component" value="Chromosome"/>
</dbReference>
<evidence type="ECO:0000313" key="1">
    <source>
        <dbReference type="EMBL" id="QVT79759.1"/>
    </source>
</evidence>
<reference evidence="1 2" key="1">
    <citation type="submission" date="2021-05" db="EMBL/GenBank/DDBJ databases">
        <title>Complete genome of Nocardioides aquaticus KCTC 9944T isolated from meromictic and hypersaline Ekho Lake, Antarctica.</title>
        <authorList>
            <person name="Hwang K."/>
            <person name="Kim K.M."/>
            <person name="Choe H."/>
        </authorList>
    </citation>
    <scope>NUCLEOTIDE SEQUENCE [LARGE SCALE GENOMIC DNA]</scope>
    <source>
        <strain evidence="1 2">KCTC 9944</strain>
    </source>
</reference>
<dbReference type="EMBL" id="CP075371">
    <property type="protein sequence ID" value="QVT79759.1"/>
    <property type="molecule type" value="Genomic_DNA"/>
</dbReference>
<sequence>MDGTGHEVTGDPREDLTRIVALACAAPSIHNSQPWAWRIRGDALELHRDAGRLLPLDDADGRDQVISCGAALHHAERAAQALRWTTELERLPEGPRSSLLGVVHLTGRGEGAADRAGLALLRSRRTDRRRFTSWPVPPHRLEHLAGLARDRGARAQVVEAQSERFRLWLLVERARETGTSGPRTTGEGRPGGLCAHDTAGRGEDLRRADGAVVLGGAAYDASGWLRTGEALSSLWLDAWRADLSVVPLSQPIEVAQTRAAIRDEVLTGAFWPHLVVRVGWQALGRDRVLPTPRRPVGDVLLP</sequence>